<evidence type="ECO:0000313" key="3">
    <source>
        <dbReference type="EMBL" id="KAF4430468.1"/>
    </source>
</evidence>
<protein>
    <submittedName>
        <fullName evidence="3">Uncharacterized protein</fullName>
    </submittedName>
</protein>
<dbReference type="Proteomes" id="UP000536711">
    <property type="component" value="Unassembled WGS sequence"/>
</dbReference>
<keyword evidence="1" id="KW-0175">Coiled coil</keyword>
<gene>
    <name evidence="3" type="ORF">FACUT_8834</name>
</gene>
<dbReference type="EMBL" id="JAADJF010000253">
    <property type="protein sequence ID" value="KAF4430468.1"/>
    <property type="molecule type" value="Genomic_DNA"/>
</dbReference>
<feature type="compositionally biased region" description="Basic and acidic residues" evidence="2">
    <location>
        <begin position="23"/>
        <end position="43"/>
    </location>
</feature>
<feature type="compositionally biased region" description="Polar residues" evidence="2">
    <location>
        <begin position="1"/>
        <end position="11"/>
    </location>
</feature>
<feature type="region of interest" description="Disordered" evidence="2">
    <location>
        <begin position="1"/>
        <end position="79"/>
    </location>
</feature>
<keyword evidence="4" id="KW-1185">Reference proteome</keyword>
<feature type="compositionally biased region" description="Basic and acidic residues" evidence="2">
    <location>
        <begin position="61"/>
        <end position="75"/>
    </location>
</feature>
<evidence type="ECO:0000313" key="4">
    <source>
        <dbReference type="Proteomes" id="UP000536711"/>
    </source>
</evidence>
<evidence type="ECO:0000256" key="2">
    <source>
        <dbReference type="SAM" id="MobiDB-lite"/>
    </source>
</evidence>
<dbReference type="AlphaFoldDB" id="A0A8H4NNK8"/>
<organism evidence="3 4">
    <name type="scientific">Fusarium acutatum</name>
    <dbReference type="NCBI Taxonomy" id="78861"/>
    <lineage>
        <taxon>Eukaryota</taxon>
        <taxon>Fungi</taxon>
        <taxon>Dikarya</taxon>
        <taxon>Ascomycota</taxon>
        <taxon>Pezizomycotina</taxon>
        <taxon>Sordariomycetes</taxon>
        <taxon>Hypocreomycetidae</taxon>
        <taxon>Hypocreales</taxon>
        <taxon>Nectriaceae</taxon>
        <taxon>Fusarium</taxon>
        <taxon>Fusarium fujikuroi species complex</taxon>
    </lineage>
</organism>
<sequence>MSETVSQNKFNLQGEPEEGYSESEPRQSGKDGSAEDKPAEAAKTKAGKKVRFEEDTQNMGSEDKKSRKEDNHKESAPTSYNFSLWHGETIKEMNNCLTQAKASLKRVQTRVKELGDKKKALIQEEEDLQAEIAMFKKSIKKKRSLALFVDLP</sequence>
<proteinExistence type="predicted"/>
<comment type="caution">
    <text evidence="3">The sequence shown here is derived from an EMBL/GenBank/DDBJ whole genome shotgun (WGS) entry which is preliminary data.</text>
</comment>
<reference evidence="3 4" key="1">
    <citation type="submission" date="2020-01" db="EMBL/GenBank/DDBJ databases">
        <title>Identification and distribution of gene clusters putatively required for synthesis of sphingolipid metabolism inhibitors in phylogenetically diverse species of the filamentous fungus Fusarium.</title>
        <authorList>
            <person name="Kim H.-S."/>
            <person name="Busman M."/>
            <person name="Brown D.W."/>
            <person name="Divon H."/>
            <person name="Uhlig S."/>
            <person name="Proctor R.H."/>
        </authorList>
    </citation>
    <scope>NUCLEOTIDE SEQUENCE [LARGE SCALE GENOMIC DNA]</scope>
    <source>
        <strain evidence="3 4">NRRL 13308</strain>
    </source>
</reference>
<name>A0A8H4NNK8_9HYPO</name>
<accession>A0A8H4NNK8</accession>
<feature type="coiled-coil region" evidence="1">
    <location>
        <begin position="97"/>
        <end position="138"/>
    </location>
</feature>
<evidence type="ECO:0000256" key="1">
    <source>
        <dbReference type="SAM" id="Coils"/>
    </source>
</evidence>
<dbReference type="OrthoDB" id="5101606at2759"/>